<organism evidence="1 2">
    <name type="scientific">Niallia circulans</name>
    <name type="common">Bacillus circulans</name>
    <dbReference type="NCBI Taxonomy" id="1397"/>
    <lineage>
        <taxon>Bacteria</taxon>
        <taxon>Bacillati</taxon>
        <taxon>Bacillota</taxon>
        <taxon>Bacilli</taxon>
        <taxon>Bacillales</taxon>
        <taxon>Bacillaceae</taxon>
        <taxon>Niallia</taxon>
    </lineage>
</organism>
<sequence>MAHKMEALLDYIKTRFDSEPKPLLHIGEAMGCWTYHAAIADEIPVLEMALNTTTDNVLIKLLHEAKELATEQRKTLEKFMIKEGVPLSSSAESKPKSDPNAVPLGAKSTDMEIANLLAAKVTSNIVMCSTNITQSVRSDVGLMWIRFHTEKSIYGMELKTRMREHGWIKMPPSFYPPGAPQQ</sequence>
<dbReference type="RefSeq" id="WP_047942665.1">
    <property type="nucleotide sequence ID" value="NZ_CP053989.1"/>
</dbReference>
<evidence type="ECO:0000313" key="2">
    <source>
        <dbReference type="Proteomes" id="UP000036045"/>
    </source>
</evidence>
<dbReference type="InterPro" id="IPR012347">
    <property type="entry name" value="Ferritin-like"/>
</dbReference>
<dbReference type="InterPro" id="IPR021617">
    <property type="entry name" value="DUF3231"/>
</dbReference>
<gene>
    <name evidence="1" type="ORF">ABW02_13295</name>
</gene>
<dbReference type="Proteomes" id="UP000036045">
    <property type="component" value="Unassembled WGS sequence"/>
</dbReference>
<evidence type="ECO:0000313" key="1">
    <source>
        <dbReference type="EMBL" id="KLV26048.1"/>
    </source>
</evidence>
<name>A0A0J1IJC1_NIACI</name>
<keyword evidence="2" id="KW-1185">Reference proteome</keyword>
<dbReference type="GeneID" id="56351776"/>
<dbReference type="Gene3D" id="1.20.1260.10">
    <property type="match status" value="1"/>
</dbReference>
<dbReference type="Pfam" id="PF11553">
    <property type="entry name" value="DUF3231"/>
    <property type="match status" value="1"/>
</dbReference>
<protein>
    <recommendedName>
        <fullName evidence="3">DUF3231 family protein</fullName>
    </recommendedName>
</protein>
<dbReference type="AlphaFoldDB" id="A0A0J1IJC1"/>
<accession>A0A0J1IJC1</accession>
<evidence type="ECO:0008006" key="3">
    <source>
        <dbReference type="Google" id="ProtNLM"/>
    </source>
</evidence>
<dbReference type="EMBL" id="LDPH01000011">
    <property type="protein sequence ID" value="KLV26048.1"/>
    <property type="molecule type" value="Genomic_DNA"/>
</dbReference>
<proteinExistence type="predicted"/>
<reference evidence="1 2" key="1">
    <citation type="submission" date="2015-05" db="EMBL/GenBank/DDBJ databases">
        <title>Whole genome sequence and identification of bacterial endophytes from Costus igneus.</title>
        <authorList>
            <person name="Lee Y.P."/>
            <person name="Gan H.M."/>
            <person name="Eng W."/>
            <person name="Wheatley M.S."/>
            <person name="Caraballo A."/>
            <person name="Polter S."/>
            <person name="Savka M.A."/>
            <person name="Hudson A.O."/>
        </authorList>
    </citation>
    <scope>NUCLEOTIDE SEQUENCE [LARGE SCALE GENOMIC DNA]</scope>
    <source>
        <strain evidence="1 2">RIT379</strain>
    </source>
</reference>
<comment type="caution">
    <text evidence="1">The sequence shown here is derived from an EMBL/GenBank/DDBJ whole genome shotgun (WGS) entry which is preliminary data.</text>
</comment>
<dbReference type="OrthoDB" id="1934429at2"/>
<dbReference type="PATRIC" id="fig|1397.4.peg.784"/>